<dbReference type="PANTHER" id="PTHR46889">
    <property type="entry name" value="TRANSPOSASE INSF FOR INSERTION SEQUENCE IS3B-RELATED"/>
    <property type="match status" value="1"/>
</dbReference>
<sequence length="185" mass="21120">MIFNNLANDVFVQLAQINIVFSDIFEFQLLDGSRIRGCFALRKDTRQILSLVFDYSMKAELVVTTIQRIDVVDPESIWHTDQGKQYGAGITLSALLERGFIASMSRAGTPTDNPYAERFVGVFKLAVVHRRKYSRLGDFLDAAKQWINFYNDRRPHESLGQVSPNEYARKYNIATVPIISCLTVY</sequence>
<gene>
    <name evidence="2" type="ORF">A3D78_02690</name>
</gene>
<evidence type="ECO:0000313" key="3">
    <source>
        <dbReference type="Proteomes" id="UP000176253"/>
    </source>
</evidence>
<organism evidence="2 3">
    <name type="scientific">Candidatus Gottesmanbacteria bacterium RIFCSPHIGHO2_02_FULL_39_14</name>
    <dbReference type="NCBI Taxonomy" id="1798383"/>
    <lineage>
        <taxon>Bacteria</taxon>
        <taxon>Candidatus Gottesmaniibacteriota</taxon>
    </lineage>
</organism>
<dbReference type="PANTHER" id="PTHR46889:SF4">
    <property type="entry name" value="TRANSPOSASE INSO FOR INSERTION SEQUENCE ELEMENT IS911B-RELATED"/>
    <property type="match status" value="1"/>
</dbReference>
<feature type="domain" description="Integrase catalytic" evidence="1">
    <location>
        <begin position="12"/>
        <end position="172"/>
    </location>
</feature>
<dbReference type="GO" id="GO:0003676">
    <property type="term" value="F:nucleic acid binding"/>
    <property type="evidence" value="ECO:0007669"/>
    <property type="project" value="InterPro"/>
</dbReference>
<dbReference type="GO" id="GO:0015074">
    <property type="term" value="P:DNA integration"/>
    <property type="evidence" value="ECO:0007669"/>
    <property type="project" value="InterPro"/>
</dbReference>
<protein>
    <recommendedName>
        <fullName evidence="1">Integrase catalytic domain-containing protein</fullName>
    </recommendedName>
</protein>
<dbReference type="InterPro" id="IPR050900">
    <property type="entry name" value="Transposase_IS3/IS150/IS904"/>
</dbReference>
<dbReference type="EMBL" id="MFJM01000057">
    <property type="protein sequence ID" value="OGG16557.1"/>
    <property type="molecule type" value="Genomic_DNA"/>
</dbReference>
<evidence type="ECO:0000259" key="1">
    <source>
        <dbReference type="PROSITE" id="PS50994"/>
    </source>
</evidence>
<dbReference type="InterPro" id="IPR001584">
    <property type="entry name" value="Integrase_cat-core"/>
</dbReference>
<evidence type="ECO:0000313" key="2">
    <source>
        <dbReference type="EMBL" id="OGG16557.1"/>
    </source>
</evidence>
<dbReference type="InterPro" id="IPR036397">
    <property type="entry name" value="RNaseH_sf"/>
</dbReference>
<name>A0A1F5ZWZ5_9BACT</name>
<dbReference type="SUPFAM" id="SSF53098">
    <property type="entry name" value="Ribonuclease H-like"/>
    <property type="match status" value="1"/>
</dbReference>
<dbReference type="Pfam" id="PF13683">
    <property type="entry name" value="rve_3"/>
    <property type="match status" value="1"/>
</dbReference>
<dbReference type="STRING" id="1798383.A3D78_02690"/>
<comment type="caution">
    <text evidence="2">The sequence shown here is derived from an EMBL/GenBank/DDBJ whole genome shotgun (WGS) entry which is preliminary data.</text>
</comment>
<dbReference type="Gene3D" id="3.30.420.10">
    <property type="entry name" value="Ribonuclease H-like superfamily/Ribonuclease H"/>
    <property type="match status" value="1"/>
</dbReference>
<accession>A0A1F5ZWZ5</accession>
<dbReference type="AlphaFoldDB" id="A0A1F5ZWZ5"/>
<proteinExistence type="predicted"/>
<dbReference type="PROSITE" id="PS50994">
    <property type="entry name" value="INTEGRASE"/>
    <property type="match status" value="1"/>
</dbReference>
<reference evidence="2 3" key="1">
    <citation type="journal article" date="2016" name="Nat. Commun.">
        <title>Thousands of microbial genomes shed light on interconnected biogeochemical processes in an aquifer system.</title>
        <authorList>
            <person name="Anantharaman K."/>
            <person name="Brown C.T."/>
            <person name="Hug L.A."/>
            <person name="Sharon I."/>
            <person name="Castelle C.J."/>
            <person name="Probst A.J."/>
            <person name="Thomas B.C."/>
            <person name="Singh A."/>
            <person name="Wilkins M.J."/>
            <person name="Karaoz U."/>
            <person name="Brodie E.L."/>
            <person name="Williams K.H."/>
            <person name="Hubbard S.S."/>
            <person name="Banfield J.F."/>
        </authorList>
    </citation>
    <scope>NUCLEOTIDE SEQUENCE [LARGE SCALE GENOMIC DNA]</scope>
</reference>
<dbReference type="InterPro" id="IPR012337">
    <property type="entry name" value="RNaseH-like_sf"/>
</dbReference>
<dbReference type="Proteomes" id="UP000176253">
    <property type="component" value="Unassembled WGS sequence"/>
</dbReference>